<dbReference type="Proteomes" id="UP000238070">
    <property type="component" value="Chromosome"/>
</dbReference>
<evidence type="ECO:0000313" key="3">
    <source>
        <dbReference type="Proteomes" id="UP000238070"/>
    </source>
</evidence>
<evidence type="ECO:0000313" key="1">
    <source>
        <dbReference type="EMBL" id="AVP64298.1"/>
    </source>
</evidence>
<gene>
    <name evidence="1" type="ORF">C3B64_08500</name>
    <name evidence="2" type="ORF">C7M56_02185</name>
</gene>
<sequence length="89" mass="10340">MQKVINNADLPLIIRVKCKSEAKQEVNRCFRTSSPLGLMDAKSDFKLPLQRSHNFSTFSNFNKIKRKTIMYFNFIEPLNGGSTFLFTYI</sequence>
<proteinExistence type="predicted"/>
<dbReference type="AlphaFoldDB" id="A0AAU8YWV1"/>
<accession>A0AAU8YWV1</accession>
<evidence type="ECO:0000313" key="2">
    <source>
        <dbReference type="EMBL" id="AVQ37551.1"/>
    </source>
</evidence>
<protein>
    <submittedName>
        <fullName evidence="1">Uncharacterized protein</fullName>
    </submittedName>
</protein>
<evidence type="ECO:0000313" key="4">
    <source>
        <dbReference type="Proteomes" id="UP000240615"/>
    </source>
</evidence>
<reference evidence="3 4" key="1">
    <citation type="submission" date="2018-01" db="EMBL/GenBank/DDBJ databases">
        <title>Genetic Diversity of Clostridium botulinum in seafood.</title>
        <authorList>
            <person name="Athira V."/>
            <person name="Arun Jyothi P.V."/>
            <person name="Lalitha K.V."/>
            <person name="Joseph T.C."/>
        </authorList>
    </citation>
    <scope>NUCLEOTIDE SEQUENCE [LARGE SCALE GENOMIC DNA]</scope>
    <source>
        <strain evidence="1 3">Mfbjulcb5</strain>
        <strain evidence="2 4">Mfbjulcb8</strain>
    </source>
</reference>
<name>A0AAU8YWV1_CLOBO</name>
<dbReference type="Proteomes" id="UP000240615">
    <property type="component" value="Chromosome"/>
</dbReference>
<organism evidence="1 3">
    <name type="scientific">Clostridium botulinum</name>
    <dbReference type="NCBI Taxonomy" id="1491"/>
    <lineage>
        <taxon>Bacteria</taxon>
        <taxon>Bacillati</taxon>
        <taxon>Bacillota</taxon>
        <taxon>Clostridia</taxon>
        <taxon>Eubacteriales</taxon>
        <taxon>Clostridiaceae</taxon>
        <taxon>Clostridium</taxon>
    </lineage>
</organism>
<dbReference type="EMBL" id="CP027777">
    <property type="protein sequence ID" value="AVQ37551.1"/>
    <property type="molecule type" value="Genomic_DNA"/>
</dbReference>
<dbReference type="EMBL" id="CP027776">
    <property type="protein sequence ID" value="AVP64298.1"/>
    <property type="molecule type" value="Genomic_DNA"/>
</dbReference>